<organism evidence="2 3">
    <name type="scientific">Lentinula raphanica</name>
    <dbReference type="NCBI Taxonomy" id="153919"/>
    <lineage>
        <taxon>Eukaryota</taxon>
        <taxon>Fungi</taxon>
        <taxon>Dikarya</taxon>
        <taxon>Basidiomycota</taxon>
        <taxon>Agaricomycotina</taxon>
        <taxon>Agaricomycetes</taxon>
        <taxon>Agaricomycetidae</taxon>
        <taxon>Agaricales</taxon>
        <taxon>Marasmiineae</taxon>
        <taxon>Omphalotaceae</taxon>
        <taxon>Lentinula</taxon>
    </lineage>
</organism>
<evidence type="ECO:0008006" key="4">
    <source>
        <dbReference type="Google" id="ProtNLM"/>
    </source>
</evidence>
<evidence type="ECO:0000256" key="1">
    <source>
        <dbReference type="SAM" id="MobiDB-lite"/>
    </source>
</evidence>
<reference evidence="2" key="1">
    <citation type="submission" date="2022-08" db="EMBL/GenBank/DDBJ databases">
        <authorList>
            <consortium name="DOE Joint Genome Institute"/>
            <person name="Min B."/>
            <person name="Riley R."/>
            <person name="Sierra-Patev S."/>
            <person name="Naranjo-Ortiz M."/>
            <person name="Looney B."/>
            <person name="Konkel Z."/>
            <person name="Slot J.C."/>
            <person name="Sakamoto Y."/>
            <person name="Steenwyk J.L."/>
            <person name="Rokas A."/>
            <person name="Carro J."/>
            <person name="Camarero S."/>
            <person name="Ferreira P."/>
            <person name="Molpeceres G."/>
            <person name="Ruiz-Duenas F.J."/>
            <person name="Serrano A."/>
            <person name="Henrissat B."/>
            <person name="Drula E."/>
            <person name="Hughes K.W."/>
            <person name="Mata J.L."/>
            <person name="Ishikawa N.K."/>
            <person name="Vargas-Isla R."/>
            <person name="Ushijima S."/>
            <person name="Smith C.A."/>
            <person name="Ahrendt S."/>
            <person name="Andreopoulos W."/>
            <person name="He G."/>
            <person name="Labutti K."/>
            <person name="Lipzen A."/>
            <person name="Ng V."/>
            <person name="Sandor L."/>
            <person name="Barry K."/>
            <person name="Martinez A.T."/>
            <person name="Xiao Y."/>
            <person name="Gibbons J.G."/>
            <person name="Terashima K."/>
            <person name="Hibbett D.S."/>
            <person name="Grigoriev I.V."/>
        </authorList>
    </citation>
    <scope>NUCLEOTIDE SEQUENCE</scope>
    <source>
        <strain evidence="2">TFB9207</strain>
    </source>
</reference>
<feature type="compositionally biased region" description="Low complexity" evidence="1">
    <location>
        <begin position="204"/>
        <end position="230"/>
    </location>
</feature>
<feature type="compositionally biased region" description="Low complexity" evidence="1">
    <location>
        <begin position="126"/>
        <end position="147"/>
    </location>
</feature>
<sequence length="370" mass="39466">MMSASVTNSALTTLYQVVTYLTQPLIKVYPSQAVLQLQFNLHANLASQFLSADTSSLSPFTLLLAPSSLPPAPVYAACLQAGLVWSEWIRALGGRAFYVFVMDGHLKVRIGETGDAVTIWSAETTSNSSTSSTITNLETQSSSTSASNDRDSESPMTLKLQAMLDSVRSRALPKNPTRTLPAFSCINTKDTTDDSDSDSESDTDSTTSSSLFSETSSVDSMSSVSSTTSSPILKTSILLPSTDKAIYVARHRLTTATTTTTPPVSVSTEVADSVSRPLLSRSQRRLARATVDKAKVDTCRYTYQGGQTLVMTGGVMLGGVKAAGNATKPMNARNNVTVARSTQAGPSKVKPQMMMTKNGPDASKNWRVRA</sequence>
<accession>A0AA38P0U7</accession>
<dbReference type="AlphaFoldDB" id="A0AA38P0U7"/>
<feature type="region of interest" description="Disordered" evidence="1">
    <location>
        <begin position="339"/>
        <end position="370"/>
    </location>
</feature>
<feature type="region of interest" description="Disordered" evidence="1">
    <location>
        <begin position="169"/>
        <end position="230"/>
    </location>
</feature>
<protein>
    <recommendedName>
        <fullName evidence="4">Anti-proliferative protein domain-containing protein</fullName>
    </recommendedName>
</protein>
<feature type="compositionally biased region" description="Acidic residues" evidence="1">
    <location>
        <begin position="193"/>
        <end position="203"/>
    </location>
</feature>
<name>A0AA38P0U7_9AGAR</name>
<dbReference type="Gene3D" id="3.90.640.90">
    <property type="entry name" value="Anti-proliferative protein, N-terminal domain"/>
    <property type="match status" value="1"/>
</dbReference>
<proteinExistence type="predicted"/>
<dbReference type="InterPro" id="IPR036054">
    <property type="entry name" value="BTG-like_sf"/>
</dbReference>
<dbReference type="EMBL" id="MU806563">
    <property type="protein sequence ID" value="KAJ3834217.1"/>
    <property type="molecule type" value="Genomic_DNA"/>
</dbReference>
<comment type="caution">
    <text evidence="2">The sequence shown here is derived from an EMBL/GenBank/DDBJ whole genome shotgun (WGS) entry which is preliminary data.</text>
</comment>
<evidence type="ECO:0000313" key="2">
    <source>
        <dbReference type="EMBL" id="KAJ3834217.1"/>
    </source>
</evidence>
<feature type="region of interest" description="Disordered" evidence="1">
    <location>
        <begin position="126"/>
        <end position="155"/>
    </location>
</feature>
<dbReference type="Proteomes" id="UP001163846">
    <property type="component" value="Unassembled WGS sequence"/>
</dbReference>
<keyword evidence="3" id="KW-1185">Reference proteome</keyword>
<gene>
    <name evidence="2" type="ORF">F5878DRAFT_369535</name>
</gene>
<evidence type="ECO:0000313" key="3">
    <source>
        <dbReference type="Proteomes" id="UP001163846"/>
    </source>
</evidence>